<feature type="chain" id="PRO_5041963395" evidence="1">
    <location>
        <begin position="24"/>
        <end position="84"/>
    </location>
</feature>
<keyword evidence="3" id="KW-1185">Reference proteome</keyword>
<feature type="signal peptide" evidence="1">
    <location>
        <begin position="1"/>
        <end position="23"/>
    </location>
</feature>
<proteinExistence type="predicted"/>
<comment type="caution">
    <text evidence="2">The sequence shown here is derived from an EMBL/GenBank/DDBJ whole genome shotgun (WGS) entry which is preliminary data.</text>
</comment>
<evidence type="ECO:0000256" key="1">
    <source>
        <dbReference type="SAM" id="SignalP"/>
    </source>
</evidence>
<accession>A0AAD5E726</accession>
<organism evidence="2 3">
    <name type="scientific">Umbelopsis ramanniana AG</name>
    <dbReference type="NCBI Taxonomy" id="1314678"/>
    <lineage>
        <taxon>Eukaryota</taxon>
        <taxon>Fungi</taxon>
        <taxon>Fungi incertae sedis</taxon>
        <taxon>Mucoromycota</taxon>
        <taxon>Mucoromycotina</taxon>
        <taxon>Umbelopsidomycetes</taxon>
        <taxon>Umbelopsidales</taxon>
        <taxon>Umbelopsidaceae</taxon>
        <taxon>Umbelopsis</taxon>
    </lineage>
</organism>
<dbReference type="PROSITE" id="PS51257">
    <property type="entry name" value="PROKAR_LIPOPROTEIN"/>
    <property type="match status" value="1"/>
</dbReference>
<evidence type="ECO:0000313" key="2">
    <source>
        <dbReference type="EMBL" id="KAI8577909.1"/>
    </source>
</evidence>
<evidence type="ECO:0000313" key="3">
    <source>
        <dbReference type="Proteomes" id="UP001206595"/>
    </source>
</evidence>
<protein>
    <submittedName>
        <fullName evidence="2">Uncharacterized protein</fullName>
    </submittedName>
</protein>
<gene>
    <name evidence="2" type="ORF">K450DRAFT_249846</name>
</gene>
<sequence length="84" mass="9102">MLSSMKLLVLALCVFSLMSSVSCNLEKRQCSISSCSCQGVVDGLFCGDGRYNCKEGRLYECQNGGRACDYGVHDSCAKCNHLTC</sequence>
<reference evidence="2" key="1">
    <citation type="submission" date="2021-06" db="EMBL/GenBank/DDBJ databases">
        <authorList>
            <consortium name="DOE Joint Genome Institute"/>
            <person name="Mondo S.J."/>
            <person name="Amses K.R."/>
            <person name="Simmons D.R."/>
            <person name="Longcore J.E."/>
            <person name="Seto K."/>
            <person name="Alves G.H."/>
            <person name="Bonds A.E."/>
            <person name="Quandt C.A."/>
            <person name="Davis W.J."/>
            <person name="Chang Y."/>
            <person name="Letcher P.M."/>
            <person name="Powell M.J."/>
            <person name="Kuo A."/>
            <person name="Labutti K."/>
            <person name="Pangilinan J."/>
            <person name="Andreopoulos W."/>
            <person name="Tritt A."/>
            <person name="Riley R."/>
            <person name="Hundley H."/>
            <person name="Johnson J."/>
            <person name="Lipzen A."/>
            <person name="Barry K."/>
            <person name="Berbee M.L."/>
            <person name="Buchler N.E."/>
            <person name="Grigoriev I.V."/>
            <person name="Spatafora J.W."/>
            <person name="Stajich J.E."/>
            <person name="James T.Y."/>
        </authorList>
    </citation>
    <scope>NUCLEOTIDE SEQUENCE</scope>
    <source>
        <strain evidence="2">AG</strain>
    </source>
</reference>
<dbReference type="RefSeq" id="XP_051442913.1">
    <property type="nucleotide sequence ID" value="XM_051590469.1"/>
</dbReference>
<name>A0AAD5E726_UMBRA</name>
<dbReference type="EMBL" id="MU620935">
    <property type="protein sequence ID" value="KAI8577909.1"/>
    <property type="molecule type" value="Genomic_DNA"/>
</dbReference>
<reference evidence="2" key="2">
    <citation type="journal article" date="2022" name="Proc. Natl. Acad. Sci. U.S.A.">
        <title>Diploid-dominant life cycles characterize the early evolution of Fungi.</title>
        <authorList>
            <person name="Amses K.R."/>
            <person name="Simmons D.R."/>
            <person name="Longcore J.E."/>
            <person name="Mondo S.J."/>
            <person name="Seto K."/>
            <person name="Jeronimo G.H."/>
            <person name="Bonds A.E."/>
            <person name="Quandt C.A."/>
            <person name="Davis W.J."/>
            <person name="Chang Y."/>
            <person name="Federici B.A."/>
            <person name="Kuo A."/>
            <person name="LaButti K."/>
            <person name="Pangilinan J."/>
            <person name="Andreopoulos W."/>
            <person name="Tritt A."/>
            <person name="Riley R."/>
            <person name="Hundley H."/>
            <person name="Johnson J."/>
            <person name="Lipzen A."/>
            <person name="Barry K."/>
            <person name="Lang B.F."/>
            <person name="Cuomo C.A."/>
            <person name="Buchler N.E."/>
            <person name="Grigoriev I.V."/>
            <person name="Spatafora J.W."/>
            <person name="Stajich J.E."/>
            <person name="James T.Y."/>
        </authorList>
    </citation>
    <scope>NUCLEOTIDE SEQUENCE</scope>
    <source>
        <strain evidence="2">AG</strain>
    </source>
</reference>
<dbReference type="AlphaFoldDB" id="A0AAD5E726"/>
<dbReference type="GeneID" id="75915812"/>
<dbReference type="Proteomes" id="UP001206595">
    <property type="component" value="Unassembled WGS sequence"/>
</dbReference>
<keyword evidence="1" id="KW-0732">Signal</keyword>